<feature type="region of interest" description="Disordered" evidence="1">
    <location>
        <begin position="417"/>
        <end position="464"/>
    </location>
</feature>
<name>A0A0G1PHF9_9BACT</name>
<sequence length="464" mass="51850">MTTTHELPKTALAVDSLPIAWTRIILDLFTLAGETVKGGAQEVKERTLRQPGTNKYQAVAVNFAPVKVGDDVVLQANARIVEDGRAHVVRVRLFNPFGVEFKKGHPLTQGGVPGLLMRPAPWDRKGQYWKLLPFGYANPDLLDQLNRLLDREGQTMIPEIPHILRTMGSIVFAFTPTHGEDQKAGYFIGSCMGMQLFLDKMSDNLPTSGKGKPIETAFAVNKFMEGRAYITVLGAAKDVNLDRFEINMDVEDRAGIDPFALLGVTIEQIDPDPYSKSPWTVRQMIARIIGNPGDERLQKVVLDSGLTVQTDTVPMCHQLAVSLLRQAEPVILEEVRLRWDRITDPTISWTGVAFPTQAEALQGRERRDWYRQVKEGDLVAPIVTARMSLIFGSEVVFDARNPWHRALRAWIFKTKCEKTPDAPQEEAKPPEEEVRPDETPDQVPAAEQIADSEAPPEMPDDTNE</sequence>
<gene>
    <name evidence="2" type="ORF">UX45_C0023G0009</name>
</gene>
<reference evidence="2 3" key="1">
    <citation type="journal article" date="2015" name="Nature">
        <title>rRNA introns, odd ribosomes, and small enigmatic genomes across a large radiation of phyla.</title>
        <authorList>
            <person name="Brown C.T."/>
            <person name="Hug L.A."/>
            <person name="Thomas B.C."/>
            <person name="Sharon I."/>
            <person name="Castelle C.J."/>
            <person name="Singh A."/>
            <person name="Wilkins M.J."/>
            <person name="Williams K.H."/>
            <person name="Banfield J.F."/>
        </authorList>
    </citation>
    <scope>NUCLEOTIDE SEQUENCE [LARGE SCALE GENOMIC DNA]</scope>
</reference>
<dbReference type="AlphaFoldDB" id="A0A0G1PHF9"/>
<organism evidence="2 3">
    <name type="scientific">Candidatus Uhrbacteria bacterium GW2011_GWF2_46_218</name>
    <dbReference type="NCBI Taxonomy" id="1619001"/>
    <lineage>
        <taxon>Bacteria</taxon>
        <taxon>Candidatus Uhriibacteriota</taxon>
    </lineage>
</organism>
<dbReference type="Proteomes" id="UP000034705">
    <property type="component" value="Unassembled WGS sequence"/>
</dbReference>
<proteinExistence type="predicted"/>
<dbReference type="EMBL" id="LCMG01000023">
    <property type="protein sequence ID" value="KKU32209.1"/>
    <property type="molecule type" value="Genomic_DNA"/>
</dbReference>
<protein>
    <submittedName>
        <fullName evidence="2">Uncharacterized protein</fullName>
    </submittedName>
</protein>
<evidence type="ECO:0000313" key="3">
    <source>
        <dbReference type="Proteomes" id="UP000034705"/>
    </source>
</evidence>
<feature type="compositionally biased region" description="Basic and acidic residues" evidence="1">
    <location>
        <begin position="417"/>
        <end position="438"/>
    </location>
</feature>
<evidence type="ECO:0000256" key="1">
    <source>
        <dbReference type="SAM" id="MobiDB-lite"/>
    </source>
</evidence>
<accession>A0A0G1PHF9</accession>
<evidence type="ECO:0000313" key="2">
    <source>
        <dbReference type="EMBL" id="KKU32209.1"/>
    </source>
</evidence>
<comment type="caution">
    <text evidence="2">The sequence shown here is derived from an EMBL/GenBank/DDBJ whole genome shotgun (WGS) entry which is preliminary data.</text>
</comment>